<accession>A0A220ITH4</accession>
<name>A0A220ITH4_PSEFL</name>
<proteinExistence type="predicted"/>
<geneLocation type="plasmid" evidence="2">
    <name>pPHE24</name>
</geneLocation>
<protein>
    <submittedName>
        <fullName evidence="2">Uncharacterized protein</fullName>
    </submittedName>
</protein>
<keyword evidence="2" id="KW-0614">Plasmid</keyword>
<evidence type="ECO:0000313" key="2">
    <source>
        <dbReference type="EMBL" id="ASI38161.1"/>
    </source>
</evidence>
<evidence type="ECO:0000256" key="1">
    <source>
        <dbReference type="SAM" id="MobiDB-lite"/>
    </source>
</evidence>
<organism evidence="2">
    <name type="scientific">Pseudomonas fluorescens</name>
    <dbReference type="NCBI Taxonomy" id="294"/>
    <lineage>
        <taxon>Bacteria</taxon>
        <taxon>Pseudomonadati</taxon>
        <taxon>Pseudomonadota</taxon>
        <taxon>Gammaproteobacteria</taxon>
        <taxon>Pseudomonadales</taxon>
        <taxon>Pseudomonadaceae</taxon>
        <taxon>Pseudomonas</taxon>
    </lineage>
</organism>
<feature type="compositionally biased region" description="Basic and acidic residues" evidence="1">
    <location>
        <begin position="7"/>
        <end position="22"/>
    </location>
</feature>
<reference evidence="2" key="1">
    <citation type="submission" date="2017-01" db="EMBL/GenBank/DDBJ databases">
        <title>IS1411 activates the repA gene of the plasmid pG20 in Pseudomonas fluorescens PC20.</title>
        <authorList>
            <person name="Naanuri E."/>
            <person name="Heinaru E."/>
            <person name="Joesaar M."/>
            <person name="Heinaru A."/>
        </authorList>
    </citation>
    <scope>NUCLEOTIDE SEQUENCE</scope>
    <source>
        <strain evidence="2">PC24</strain>
        <plasmid evidence="2">pPHE24</plasmid>
    </source>
</reference>
<dbReference type="EMBL" id="KY503037">
    <property type="protein sequence ID" value="ASI38161.1"/>
    <property type="molecule type" value="Genomic_DNA"/>
</dbReference>
<feature type="region of interest" description="Disordered" evidence="1">
    <location>
        <begin position="1"/>
        <end position="22"/>
    </location>
</feature>
<sequence length="107" mass="12136">MSMSEMTKAEAELYKGVDRTNPPRHEKLIAGWLPPETPPEGYKHLVAILGPVKIEGEQAYMWVLDYLDTGTAVFASEEHEFEVPWPWQVGFKPTANDWDAIGIPHLM</sequence>
<dbReference type="AlphaFoldDB" id="A0A220ITH4"/>